<feature type="compositionally biased region" description="Pro residues" evidence="1">
    <location>
        <begin position="88"/>
        <end position="119"/>
    </location>
</feature>
<evidence type="ECO:0000256" key="2">
    <source>
        <dbReference type="SAM" id="SignalP"/>
    </source>
</evidence>
<dbReference type="OrthoDB" id="2132010at2759"/>
<dbReference type="Proteomes" id="UP000770015">
    <property type="component" value="Unassembled WGS sequence"/>
</dbReference>
<name>A0A9P9A724_9PEZI</name>
<reference evidence="3" key="1">
    <citation type="journal article" date="2021" name="Nat. Commun.">
        <title>Genetic determinants of endophytism in the Arabidopsis root mycobiome.</title>
        <authorList>
            <person name="Mesny F."/>
            <person name="Miyauchi S."/>
            <person name="Thiergart T."/>
            <person name="Pickel B."/>
            <person name="Atanasova L."/>
            <person name="Karlsson M."/>
            <person name="Huettel B."/>
            <person name="Barry K.W."/>
            <person name="Haridas S."/>
            <person name="Chen C."/>
            <person name="Bauer D."/>
            <person name="Andreopoulos W."/>
            <person name="Pangilinan J."/>
            <person name="LaButti K."/>
            <person name="Riley R."/>
            <person name="Lipzen A."/>
            <person name="Clum A."/>
            <person name="Drula E."/>
            <person name="Henrissat B."/>
            <person name="Kohler A."/>
            <person name="Grigoriev I.V."/>
            <person name="Martin F.M."/>
            <person name="Hacquard S."/>
        </authorList>
    </citation>
    <scope>NUCLEOTIDE SEQUENCE</scope>
    <source>
        <strain evidence="3">MPI-SDFR-AT-0117</strain>
    </source>
</reference>
<feature type="region of interest" description="Disordered" evidence="1">
    <location>
        <begin position="74"/>
        <end position="132"/>
    </location>
</feature>
<feature type="compositionally biased region" description="Basic residues" evidence="1">
    <location>
        <begin position="402"/>
        <end position="411"/>
    </location>
</feature>
<keyword evidence="4" id="KW-1185">Reference proteome</keyword>
<keyword evidence="2" id="KW-0732">Signal</keyword>
<feature type="signal peptide" evidence="2">
    <location>
        <begin position="1"/>
        <end position="17"/>
    </location>
</feature>
<evidence type="ECO:0000313" key="3">
    <source>
        <dbReference type="EMBL" id="KAH6672780.1"/>
    </source>
</evidence>
<feature type="compositionally biased region" description="Low complexity" evidence="1">
    <location>
        <begin position="366"/>
        <end position="385"/>
    </location>
</feature>
<feature type="region of interest" description="Disordered" evidence="1">
    <location>
        <begin position="365"/>
        <end position="417"/>
    </location>
</feature>
<protein>
    <submittedName>
        <fullName evidence="3">Uncharacterized protein</fullName>
    </submittedName>
</protein>
<proteinExistence type="predicted"/>
<accession>A0A9P9A724</accession>
<organism evidence="3 4">
    <name type="scientific">Plectosphaerella plurivora</name>
    <dbReference type="NCBI Taxonomy" id="936078"/>
    <lineage>
        <taxon>Eukaryota</taxon>
        <taxon>Fungi</taxon>
        <taxon>Dikarya</taxon>
        <taxon>Ascomycota</taxon>
        <taxon>Pezizomycotina</taxon>
        <taxon>Sordariomycetes</taxon>
        <taxon>Hypocreomycetidae</taxon>
        <taxon>Glomerellales</taxon>
        <taxon>Plectosphaerellaceae</taxon>
        <taxon>Plectosphaerella</taxon>
    </lineage>
</organism>
<sequence>MVRLSIIATFFAASVVAQIRPDPNGQQNIGNGRGIQFINGACASSRDCQTQCCAFNGQFGGVCSGTGAQFQDGKGGCGFGDNGQQRPPNQPQPGNPNQPNRPPQPPPPNQRPPPPPNQQFPPGNCQPGFPCQQPGFPQQPFPPGNCQPGFPCQQPFPQQPFPGQPFPGQPFPGQQPFPNCQPGFPCQQPFPPGNCSPGFPCCQPGFPCQFPPGYIYCPPGFLCQPPFPPGNCLPGFPCQQFPGNCQPGFPCQPGQFPYPCRKKDRSCRKRRKNQGQLLPGLPYKLLGAGEVDLEGPGFANVGTGNGQQGELGQCFADNDCQSGCCSNPDGACVARQAAEDDGGPGCGFNTQNALSVDQRVMESNTQAQAAEAQEAAELAQQQPVAGAPPPEGVPPPAPAPAGRRRTVKKRVIVKDLS</sequence>
<dbReference type="EMBL" id="JAGSXJ010000027">
    <property type="protein sequence ID" value="KAH6672780.1"/>
    <property type="molecule type" value="Genomic_DNA"/>
</dbReference>
<feature type="compositionally biased region" description="Low complexity" evidence="1">
    <location>
        <begin position="120"/>
        <end position="132"/>
    </location>
</feature>
<evidence type="ECO:0000313" key="4">
    <source>
        <dbReference type="Proteomes" id="UP000770015"/>
    </source>
</evidence>
<gene>
    <name evidence="3" type="ORF">F5X68DRAFT_194224</name>
</gene>
<dbReference type="AlphaFoldDB" id="A0A9P9A724"/>
<feature type="chain" id="PRO_5040116022" evidence="2">
    <location>
        <begin position="18"/>
        <end position="417"/>
    </location>
</feature>
<evidence type="ECO:0000256" key="1">
    <source>
        <dbReference type="SAM" id="MobiDB-lite"/>
    </source>
</evidence>
<feature type="compositionally biased region" description="Pro residues" evidence="1">
    <location>
        <begin position="386"/>
        <end position="399"/>
    </location>
</feature>
<comment type="caution">
    <text evidence="3">The sequence shown here is derived from an EMBL/GenBank/DDBJ whole genome shotgun (WGS) entry which is preliminary data.</text>
</comment>